<sequence>MTQTGDLKVITFYDFASKKESKKAWNLNCWKTRYSLNYKGLPYKTTWLEYPDVEPILKAAGIAPTSTKPDGSPLYTLPAIVDPNTDAAIAESFVIAEYLDKTYPDKPTLIPAGTKALQKSFISASWVNIFPVLKFTCLDITKNILNSQSQGHFREARKNDVFAGVTIEDAYPRGEDAKEEWAKVKAGLGTIANWMNKEDSFVMGDRISLADFAVGGFLQMARKMWGDDSQEWKDISSWDGGRWIRLLENLEKYTSVV</sequence>
<dbReference type="AlphaFoldDB" id="A0A4S8LJ19"/>
<gene>
    <name evidence="2" type="ORF">K435DRAFT_841947</name>
</gene>
<dbReference type="Proteomes" id="UP000297245">
    <property type="component" value="Unassembled WGS sequence"/>
</dbReference>
<reference evidence="2 3" key="1">
    <citation type="journal article" date="2019" name="Nat. Ecol. Evol.">
        <title>Megaphylogeny resolves global patterns of mushroom evolution.</title>
        <authorList>
            <person name="Varga T."/>
            <person name="Krizsan K."/>
            <person name="Foldi C."/>
            <person name="Dima B."/>
            <person name="Sanchez-Garcia M."/>
            <person name="Sanchez-Ramirez S."/>
            <person name="Szollosi G.J."/>
            <person name="Szarkandi J.G."/>
            <person name="Papp V."/>
            <person name="Albert L."/>
            <person name="Andreopoulos W."/>
            <person name="Angelini C."/>
            <person name="Antonin V."/>
            <person name="Barry K.W."/>
            <person name="Bougher N.L."/>
            <person name="Buchanan P."/>
            <person name="Buyck B."/>
            <person name="Bense V."/>
            <person name="Catcheside P."/>
            <person name="Chovatia M."/>
            <person name="Cooper J."/>
            <person name="Damon W."/>
            <person name="Desjardin D."/>
            <person name="Finy P."/>
            <person name="Geml J."/>
            <person name="Haridas S."/>
            <person name="Hughes K."/>
            <person name="Justo A."/>
            <person name="Karasinski D."/>
            <person name="Kautmanova I."/>
            <person name="Kiss B."/>
            <person name="Kocsube S."/>
            <person name="Kotiranta H."/>
            <person name="LaButti K.M."/>
            <person name="Lechner B.E."/>
            <person name="Liimatainen K."/>
            <person name="Lipzen A."/>
            <person name="Lukacs Z."/>
            <person name="Mihaltcheva S."/>
            <person name="Morgado L.N."/>
            <person name="Niskanen T."/>
            <person name="Noordeloos M.E."/>
            <person name="Ohm R.A."/>
            <person name="Ortiz-Santana B."/>
            <person name="Ovrebo C."/>
            <person name="Racz N."/>
            <person name="Riley R."/>
            <person name="Savchenko A."/>
            <person name="Shiryaev A."/>
            <person name="Soop K."/>
            <person name="Spirin V."/>
            <person name="Szebenyi C."/>
            <person name="Tomsovsky M."/>
            <person name="Tulloss R.E."/>
            <person name="Uehling J."/>
            <person name="Grigoriev I.V."/>
            <person name="Vagvolgyi C."/>
            <person name="Papp T."/>
            <person name="Martin F.M."/>
            <person name="Miettinen O."/>
            <person name="Hibbett D.S."/>
            <person name="Nagy L.G."/>
        </authorList>
    </citation>
    <scope>NUCLEOTIDE SEQUENCE [LARGE SCALE GENOMIC DNA]</scope>
    <source>
        <strain evidence="2 3">CBS 962.96</strain>
    </source>
</reference>
<dbReference type="InterPro" id="IPR054416">
    <property type="entry name" value="GST_UstS-like_C"/>
</dbReference>
<dbReference type="InterPro" id="IPR004045">
    <property type="entry name" value="Glutathione_S-Trfase_N"/>
</dbReference>
<dbReference type="Gene3D" id="3.40.30.10">
    <property type="entry name" value="Glutaredoxin"/>
    <property type="match status" value="1"/>
</dbReference>
<dbReference type="GO" id="GO:0006559">
    <property type="term" value="P:L-phenylalanine catabolic process"/>
    <property type="evidence" value="ECO:0007669"/>
    <property type="project" value="TreeGrafter"/>
</dbReference>
<evidence type="ECO:0000259" key="1">
    <source>
        <dbReference type="PROSITE" id="PS50404"/>
    </source>
</evidence>
<proteinExistence type="predicted"/>
<protein>
    <recommendedName>
        <fullName evidence="1">GST N-terminal domain-containing protein</fullName>
    </recommendedName>
</protein>
<dbReference type="GO" id="GO:0016034">
    <property type="term" value="F:maleylacetoacetate isomerase activity"/>
    <property type="evidence" value="ECO:0007669"/>
    <property type="project" value="TreeGrafter"/>
</dbReference>
<dbReference type="SUPFAM" id="SSF52833">
    <property type="entry name" value="Thioredoxin-like"/>
    <property type="match status" value="1"/>
</dbReference>
<dbReference type="InterPro" id="IPR036249">
    <property type="entry name" value="Thioredoxin-like_sf"/>
</dbReference>
<organism evidence="2 3">
    <name type="scientific">Dendrothele bispora (strain CBS 962.96)</name>
    <dbReference type="NCBI Taxonomy" id="1314807"/>
    <lineage>
        <taxon>Eukaryota</taxon>
        <taxon>Fungi</taxon>
        <taxon>Dikarya</taxon>
        <taxon>Basidiomycota</taxon>
        <taxon>Agaricomycotina</taxon>
        <taxon>Agaricomycetes</taxon>
        <taxon>Agaricomycetidae</taxon>
        <taxon>Agaricales</taxon>
        <taxon>Agaricales incertae sedis</taxon>
        <taxon>Dendrothele</taxon>
    </lineage>
</organism>
<keyword evidence="3" id="KW-1185">Reference proteome</keyword>
<dbReference type="Gene3D" id="1.20.1050.10">
    <property type="match status" value="1"/>
</dbReference>
<dbReference type="CDD" id="cd03038">
    <property type="entry name" value="GST_N_etherase_LigE"/>
    <property type="match status" value="1"/>
</dbReference>
<dbReference type="EMBL" id="ML179380">
    <property type="protein sequence ID" value="THU89152.1"/>
    <property type="molecule type" value="Genomic_DNA"/>
</dbReference>
<dbReference type="PANTHER" id="PTHR42673">
    <property type="entry name" value="MALEYLACETOACETATE ISOMERASE"/>
    <property type="match status" value="1"/>
</dbReference>
<dbReference type="InterPro" id="IPR036282">
    <property type="entry name" value="Glutathione-S-Trfase_C_sf"/>
</dbReference>
<dbReference type="OrthoDB" id="4951845at2759"/>
<dbReference type="Pfam" id="PF13409">
    <property type="entry name" value="GST_N_2"/>
    <property type="match status" value="1"/>
</dbReference>
<dbReference type="GO" id="GO:0004364">
    <property type="term" value="F:glutathione transferase activity"/>
    <property type="evidence" value="ECO:0007669"/>
    <property type="project" value="TreeGrafter"/>
</dbReference>
<dbReference type="SUPFAM" id="SSF47616">
    <property type="entry name" value="GST C-terminal domain-like"/>
    <property type="match status" value="1"/>
</dbReference>
<dbReference type="GO" id="GO:0006749">
    <property type="term" value="P:glutathione metabolic process"/>
    <property type="evidence" value="ECO:0007669"/>
    <property type="project" value="TreeGrafter"/>
</dbReference>
<accession>A0A4S8LJ19</accession>
<feature type="domain" description="GST N-terminal" evidence="1">
    <location>
        <begin position="16"/>
        <end position="107"/>
    </location>
</feature>
<evidence type="ECO:0000313" key="2">
    <source>
        <dbReference type="EMBL" id="THU89152.1"/>
    </source>
</evidence>
<dbReference type="PANTHER" id="PTHR42673:SF4">
    <property type="entry name" value="MALEYLACETOACETATE ISOMERASE"/>
    <property type="match status" value="1"/>
</dbReference>
<evidence type="ECO:0000313" key="3">
    <source>
        <dbReference type="Proteomes" id="UP000297245"/>
    </source>
</evidence>
<dbReference type="Pfam" id="PF22041">
    <property type="entry name" value="GST_C_7"/>
    <property type="match status" value="1"/>
</dbReference>
<dbReference type="PROSITE" id="PS50404">
    <property type="entry name" value="GST_NTER"/>
    <property type="match status" value="1"/>
</dbReference>
<name>A0A4S8LJ19_DENBC</name>